<protein>
    <submittedName>
        <fullName evidence="2">Uncharacterized protein</fullName>
    </submittedName>
</protein>
<feature type="region of interest" description="Disordered" evidence="1">
    <location>
        <begin position="1"/>
        <end position="43"/>
    </location>
</feature>
<gene>
    <name evidence="2" type="ORF">RHIMIDRAFT_263916</name>
</gene>
<keyword evidence="3" id="KW-1185">Reference proteome</keyword>
<evidence type="ECO:0000313" key="2">
    <source>
        <dbReference type="EMBL" id="PHZ09092.1"/>
    </source>
</evidence>
<sequence length="75" mass="8658">RINNQKGAHEAVKRLFDNSNKYDKSSTVGAKNQNPVPLPPAEPPSFSQWRRIIELVKDSFVKYERKTSCAYKTNY</sequence>
<evidence type="ECO:0000256" key="1">
    <source>
        <dbReference type="SAM" id="MobiDB-lite"/>
    </source>
</evidence>
<feature type="compositionally biased region" description="Polar residues" evidence="1">
    <location>
        <begin position="25"/>
        <end position="35"/>
    </location>
</feature>
<accession>A0A2G4SK15</accession>
<dbReference type="RefSeq" id="XP_023462800.1">
    <property type="nucleotide sequence ID" value="XM_023611716.1"/>
</dbReference>
<feature type="compositionally biased region" description="Basic and acidic residues" evidence="1">
    <location>
        <begin position="7"/>
        <end position="24"/>
    </location>
</feature>
<proteinExistence type="predicted"/>
<organism evidence="2 3">
    <name type="scientific">Rhizopus microsporus ATCC 52813</name>
    <dbReference type="NCBI Taxonomy" id="1340429"/>
    <lineage>
        <taxon>Eukaryota</taxon>
        <taxon>Fungi</taxon>
        <taxon>Fungi incertae sedis</taxon>
        <taxon>Mucoromycota</taxon>
        <taxon>Mucoromycotina</taxon>
        <taxon>Mucoromycetes</taxon>
        <taxon>Mucorales</taxon>
        <taxon>Mucorineae</taxon>
        <taxon>Rhizopodaceae</taxon>
        <taxon>Rhizopus</taxon>
    </lineage>
</organism>
<dbReference type="EMBL" id="KZ303860">
    <property type="protein sequence ID" value="PHZ09092.1"/>
    <property type="molecule type" value="Genomic_DNA"/>
</dbReference>
<name>A0A2G4SK15_RHIZD</name>
<dbReference type="GeneID" id="35442705"/>
<evidence type="ECO:0000313" key="3">
    <source>
        <dbReference type="Proteomes" id="UP000242254"/>
    </source>
</evidence>
<reference evidence="2 3" key="1">
    <citation type="journal article" date="2016" name="Proc. Natl. Acad. Sci. U.S.A.">
        <title>Lipid metabolic changes in an early divergent fungus govern the establishment of a mutualistic symbiosis with endobacteria.</title>
        <authorList>
            <person name="Lastovetsky O.A."/>
            <person name="Gaspar M.L."/>
            <person name="Mondo S.J."/>
            <person name="LaButti K.M."/>
            <person name="Sandor L."/>
            <person name="Grigoriev I.V."/>
            <person name="Henry S.A."/>
            <person name="Pawlowska T.E."/>
        </authorList>
    </citation>
    <scope>NUCLEOTIDE SEQUENCE [LARGE SCALE GENOMIC DNA]</scope>
    <source>
        <strain evidence="2 3">ATCC 52813</strain>
    </source>
</reference>
<dbReference type="AlphaFoldDB" id="A0A2G4SK15"/>
<dbReference type="Proteomes" id="UP000242254">
    <property type="component" value="Unassembled WGS sequence"/>
</dbReference>
<feature type="non-terminal residue" evidence="2">
    <location>
        <position position="1"/>
    </location>
</feature>